<protein>
    <submittedName>
        <fullName evidence="2">Uncharacterized protein</fullName>
    </submittedName>
</protein>
<sequence>MQGRTQQAKKKKPKAHPLSTPTSEIPKSKAMGSAASKQGGRKLTKVVSDTAATSINRTPNVKQLPLQTLKEKFEHHQEQQALGEQQQQQQQQQQPDQVPPPTFRPSSTTDFDPKFLKKKLKSDENSHAIPEGKDGGDPHEQGTSTYDNSFLSSVNKLGSQIKTVELNPARDKNAVALKQLRSRKKLYDLGEQQVKNRMDQHDLEKSAENTMVHPQTLSAILRDLKDDRVTTERVVEDYQLHPGFLKKLGTNIRLPATTVVLEEDVDEDQVGHTKVPPQQRRDISEMQDGDENMDKQEFTKLKKRISLDD</sequence>
<feature type="compositionally biased region" description="Polar residues" evidence="1">
    <location>
        <begin position="50"/>
        <end position="61"/>
    </location>
</feature>
<accession>A0A367YFY9</accession>
<evidence type="ECO:0000256" key="1">
    <source>
        <dbReference type="SAM" id="MobiDB-lite"/>
    </source>
</evidence>
<feature type="compositionally biased region" description="Low complexity" evidence="1">
    <location>
        <begin position="79"/>
        <end position="96"/>
    </location>
</feature>
<reference evidence="2 3" key="1">
    <citation type="submission" date="2018-06" db="EMBL/GenBank/DDBJ databases">
        <title>Whole genome sequencing of Candida tropicalis (genome annotated by CSBL at Korea University).</title>
        <authorList>
            <person name="Ahn J."/>
        </authorList>
    </citation>
    <scope>NUCLEOTIDE SEQUENCE [LARGE SCALE GENOMIC DNA]</scope>
    <source>
        <strain evidence="2 3">ATCC 20962</strain>
    </source>
</reference>
<keyword evidence="3" id="KW-1185">Reference proteome</keyword>
<feature type="region of interest" description="Disordered" evidence="1">
    <location>
        <begin position="1"/>
        <end position="150"/>
    </location>
</feature>
<evidence type="ECO:0000313" key="3">
    <source>
        <dbReference type="Proteomes" id="UP000253472"/>
    </source>
</evidence>
<feature type="compositionally biased region" description="Polar residues" evidence="1">
    <location>
        <begin position="141"/>
        <end position="150"/>
    </location>
</feature>
<feature type="compositionally biased region" description="Basic and acidic residues" evidence="1">
    <location>
        <begin position="69"/>
        <end position="78"/>
    </location>
</feature>
<dbReference type="Proteomes" id="UP000253472">
    <property type="component" value="Unassembled WGS sequence"/>
</dbReference>
<comment type="caution">
    <text evidence="2">The sequence shown here is derived from an EMBL/GenBank/DDBJ whole genome shotgun (WGS) entry which is preliminary data.</text>
</comment>
<dbReference type="OrthoDB" id="4078061at2759"/>
<feature type="region of interest" description="Disordered" evidence="1">
    <location>
        <begin position="265"/>
        <end position="309"/>
    </location>
</feature>
<evidence type="ECO:0000313" key="2">
    <source>
        <dbReference type="EMBL" id="RCK63951.1"/>
    </source>
</evidence>
<feature type="compositionally biased region" description="Basic and acidic residues" evidence="1">
    <location>
        <begin position="111"/>
        <end position="140"/>
    </location>
</feature>
<proteinExistence type="predicted"/>
<dbReference type="AlphaFoldDB" id="A0A367YFY9"/>
<feature type="compositionally biased region" description="Basic and acidic residues" evidence="1">
    <location>
        <begin position="292"/>
        <end position="309"/>
    </location>
</feature>
<name>A0A367YFY9_9ASCO</name>
<organism evidence="2 3">
    <name type="scientific">Candida viswanathii</name>
    <dbReference type="NCBI Taxonomy" id="5486"/>
    <lineage>
        <taxon>Eukaryota</taxon>
        <taxon>Fungi</taxon>
        <taxon>Dikarya</taxon>
        <taxon>Ascomycota</taxon>
        <taxon>Saccharomycotina</taxon>
        <taxon>Pichiomycetes</taxon>
        <taxon>Debaryomycetaceae</taxon>
        <taxon>Candida/Lodderomyces clade</taxon>
        <taxon>Candida</taxon>
    </lineage>
</organism>
<gene>
    <name evidence="2" type="ORF">Cantr_10432</name>
</gene>
<dbReference type="EMBL" id="QLNQ01000023">
    <property type="protein sequence ID" value="RCK63951.1"/>
    <property type="molecule type" value="Genomic_DNA"/>
</dbReference>